<organism evidence="1 2">
    <name type="scientific">Chitinophaga caeni</name>
    <dbReference type="NCBI Taxonomy" id="2029983"/>
    <lineage>
        <taxon>Bacteria</taxon>
        <taxon>Pseudomonadati</taxon>
        <taxon>Bacteroidota</taxon>
        <taxon>Chitinophagia</taxon>
        <taxon>Chitinophagales</taxon>
        <taxon>Chitinophagaceae</taxon>
        <taxon>Chitinophaga</taxon>
    </lineage>
</organism>
<gene>
    <name evidence="1" type="ORF">COR50_00840</name>
</gene>
<dbReference type="KEGG" id="cbae:COR50_00840"/>
<evidence type="ECO:0000313" key="1">
    <source>
        <dbReference type="EMBL" id="ATL45819.1"/>
    </source>
</evidence>
<evidence type="ECO:0000313" key="2">
    <source>
        <dbReference type="Proteomes" id="UP000220133"/>
    </source>
</evidence>
<keyword evidence="2" id="KW-1185">Reference proteome</keyword>
<protein>
    <submittedName>
        <fullName evidence="1">Uncharacterized protein</fullName>
    </submittedName>
</protein>
<accession>A0A291QP90</accession>
<dbReference type="Proteomes" id="UP000220133">
    <property type="component" value="Chromosome"/>
</dbReference>
<sequence length="84" mass="9669">MRRGNFFPAALFEKCFYRFFEYLPECPKILLVRASKPGVPETFIQVQQMAVYAARSAFLIGFDKIINVLNGALILARKLEPARR</sequence>
<dbReference type="AlphaFoldDB" id="A0A291QP90"/>
<dbReference type="EMBL" id="CP023777">
    <property type="protein sequence ID" value="ATL45819.1"/>
    <property type="molecule type" value="Genomic_DNA"/>
</dbReference>
<proteinExistence type="predicted"/>
<name>A0A291QP90_9BACT</name>
<reference evidence="1 2" key="1">
    <citation type="submission" date="2017-10" db="EMBL/GenBank/DDBJ databases">
        <title>Paenichitinophaga pekingensis gen. nov., sp. nov., isolated from activated sludge.</title>
        <authorList>
            <person name="Jin D."/>
            <person name="Kong X."/>
            <person name="Deng Y."/>
            <person name="Bai Z."/>
        </authorList>
    </citation>
    <scope>NUCLEOTIDE SEQUENCE [LARGE SCALE GENOMIC DNA]</scope>
    <source>
        <strain evidence="1 2">13</strain>
    </source>
</reference>